<reference evidence="1 2" key="1">
    <citation type="submission" date="2016-08" db="EMBL/GenBank/DDBJ databases">
        <authorList>
            <consortium name="Lentinula edodes genome sequencing consortium"/>
            <person name="Sakamoto Y."/>
            <person name="Nakade K."/>
            <person name="Sato S."/>
            <person name="Yoshida Y."/>
            <person name="Miyazaki K."/>
            <person name="Natsume S."/>
            <person name="Konno N."/>
        </authorList>
    </citation>
    <scope>NUCLEOTIDE SEQUENCE [LARGE SCALE GENOMIC DNA]</scope>
    <source>
        <strain evidence="1 2">NBRC 111202</strain>
    </source>
</reference>
<evidence type="ECO:0000313" key="1">
    <source>
        <dbReference type="EMBL" id="GAW09257.1"/>
    </source>
</evidence>
<proteinExistence type="predicted"/>
<accession>A0A1Q3EPX8</accession>
<name>A0A1Q3EPX8_LENED</name>
<evidence type="ECO:0000313" key="2">
    <source>
        <dbReference type="Proteomes" id="UP000188533"/>
    </source>
</evidence>
<dbReference type="AlphaFoldDB" id="A0A1Q3EPX8"/>
<sequence length="71" mass="8269">MVLAPPGRNRCEGKGYFNGPGRYCFFLLFKYDKFRDVDLDVRRFAMGITDCTPNDWFPDSCFLDSYSSHIV</sequence>
<comment type="caution">
    <text evidence="1">The sequence shown here is derived from an EMBL/GenBank/DDBJ whole genome shotgun (WGS) entry which is preliminary data.</text>
</comment>
<protein>
    <submittedName>
        <fullName evidence="1">Uncharacterized protein</fullName>
    </submittedName>
</protein>
<organism evidence="1 2">
    <name type="scientific">Lentinula edodes</name>
    <name type="common">Shiitake mushroom</name>
    <name type="synonym">Lentinus edodes</name>
    <dbReference type="NCBI Taxonomy" id="5353"/>
    <lineage>
        <taxon>Eukaryota</taxon>
        <taxon>Fungi</taxon>
        <taxon>Dikarya</taxon>
        <taxon>Basidiomycota</taxon>
        <taxon>Agaricomycotina</taxon>
        <taxon>Agaricomycetes</taxon>
        <taxon>Agaricomycetidae</taxon>
        <taxon>Agaricales</taxon>
        <taxon>Marasmiineae</taxon>
        <taxon>Omphalotaceae</taxon>
        <taxon>Lentinula</taxon>
    </lineage>
</organism>
<dbReference type="Proteomes" id="UP000188533">
    <property type="component" value="Unassembled WGS sequence"/>
</dbReference>
<dbReference type="EMBL" id="BDGU01001052">
    <property type="protein sequence ID" value="GAW09257.1"/>
    <property type="molecule type" value="Genomic_DNA"/>
</dbReference>
<reference evidence="1 2" key="2">
    <citation type="submission" date="2017-02" db="EMBL/GenBank/DDBJ databases">
        <title>A genome survey and senescence transcriptome analysis in Lentinula edodes.</title>
        <authorList>
            <person name="Sakamoto Y."/>
            <person name="Nakade K."/>
            <person name="Sato S."/>
            <person name="Yoshida Y."/>
            <person name="Miyazaki K."/>
            <person name="Natsume S."/>
            <person name="Konno N."/>
        </authorList>
    </citation>
    <scope>NUCLEOTIDE SEQUENCE [LARGE SCALE GENOMIC DNA]</scope>
    <source>
        <strain evidence="1 2">NBRC 111202</strain>
    </source>
</reference>
<gene>
    <name evidence="1" type="ORF">LENED_011402</name>
</gene>
<keyword evidence="2" id="KW-1185">Reference proteome</keyword>